<evidence type="ECO:0000313" key="22">
    <source>
        <dbReference type="Proteomes" id="UP000023795"/>
    </source>
</evidence>
<keyword evidence="17 20" id="KW-0998">Cell outer membrane</keyword>
<evidence type="ECO:0000256" key="9">
    <source>
        <dbReference type="ARBA" id="ARBA00022692"/>
    </source>
</evidence>
<evidence type="ECO:0000256" key="3">
    <source>
        <dbReference type="ARBA" id="ARBA00010525"/>
    </source>
</evidence>
<dbReference type="Pfam" id="PF02253">
    <property type="entry name" value="PLA1"/>
    <property type="match status" value="1"/>
</dbReference>
<keyword evidence="22" id="KW-1185">Reference proteome</keyword>
<comment type="subunit">
    <text evidence="4 20">Homodimer; dimerization is reversible, and the dimeric form is the active one.</text>
</comment>
<evidence type="ECO:0000256" key="2">
    <source>
        <dbReference type="ARBA" id="ARBA00001604"/>
    </source>
</evidence>
<dbReference type="Gene3D" id="2.40.230.10">
    <property type="entry name" value="Phospholipase A1"/>
    <property type="match status" value="1"/>
</dbReference>
<evidence type="ECO:0000256" key="1">
    <source>
        <dbReference type="ARBA" id="ARBA00000111"/>
    </source>
</evidence>
<comment type="caution">
    <text evidence="21">The sequence shown here is derived from an EMBL/GenBank/DDBJ whole genome shotgun (WGS) entry which is preliminary data.</text>
</comment>
<evidence type="ECO:0000256" key="14">
    <source>
        <dbReference type="ARBA" id="ARBA00022963"/>
    </source>
</evidence>
<dbReference type="GO" id="GO:0008970">
    <property type="term" value="F:phospholipase A1 activity"/>
    <property type="evidence" value="ECO:0007669"/>
    <property type="project" value="UniProtKB-EC"/>
</dbReference>
<dbReference type="EMBL" id="ANIN01000001">
    <property type="protein sequence ID" value="ELA09779.1"/>
    <property type="molecule type" value="Genomic_DNA"/>
</dbReference>
<proteinExistence type="inferred from homology"/>
<dbReference type="PRINTS" id="PR01486">
    <property type="entry name" value="PHPHLIPASEA1"/>
</dbReference>
<dbReference type="PATRIC" id="fig|1230338.3.peg.1139"/>
<dbReference type="GO" id="GO:0016042">
    <property type="term" value="P:lipid catabolic process"/>
    <property type="evidence" value="ECO:0007669"/>
    <property type="project" value="UniProtKB-KW"/>
</dbReference>
<feature type="chain" id="PRO_5019620484" description="Phospholipase A1" evidence="20">
    <location>
        <begin position="29"/>
        <end position="461"/>
    </location>
</feature>
<feature type="binding site" description="in dimeric form" evidence="19">
    <location>
        <position position="289"/>
    </location>
    <ligand>
        <name>Ca(2+)</name>
        <dbReference type="ChEBI" id="CHEBI:29108"/>
        <label>1</label>
    </ligand>
</feature>
<dbReference type="EC" id="3.1.1.4" evidence="6 20"/>
<gene>
    <name evidence="21" type="ORF">MOMA_05235</name>
</gene>
<dbReference type="PANTHER" id="PTHR40457">
    <property type="entry name" value="PHOSPHOLIPASE A1"/>
    <property type="match status" value="1"/>
</dbReference>
<dbReference type="CDD" id="cd00541">
    <property type="entry name" value="OMPLA"/>
    <property type="match status" value="1"/>
</dbReference>
<evidence type="ECO:0000256" key="12">
    <source>
        <dbReference type="ARBA" id="ARBA00022801"/>
    </source>
</evidence>
<dbReference type="eggNOG" id="COG2829">
    <property type="taxonomic scope" value="Bacteria"/>
</dbReference>
<keyword evidence="8" id="KW-1134">Transmembrane beta strand</keyword>
<dbReference type="AlphaFoldDB" id="L2F9M8"/>
<dbReference type="EC" id="3.1.1.32" evidence="5 20"/>
<reference evidence="21 22" key="1">
    <citation type="journal article" date="2013" name="Genome Announc.">
        <title>Genome Sequence of Moraxella macacae 0408225, a Novel Bacterial Species Isolated from a Cynomolgus Macaque with Epistaxis.</title>
        <authorList>
            <person name="Ladner J.T."/>
            <person name="Whitehouse C.A."/>
            <person name="Koroleva G.I."/>
            <person name="Palacios G.F."/>
        </authorList>
    </citation>
    <scope>NUCLEOTIDE SEQUENCE [LARGE SCALE GENOMIC DNA]</scope>
    <source>
        <strain evidence="21 22">0408225</strain>
    </source>
</reference>
<comment type="similarity">
    <text evidence="3 20">Belongs to the phospholipase A1 family.</text>
</comment>
<keyword evidence="12 20" id="KW-0378">Hydrolase</keyword>
<accession>L2F9M8</accession>
<evidence type="ECO:0000256" key="20">
    <source>
        <dbReference type="RuleBase" id="RU366027"/>
    </source>
</evidence>
<keyword evidence="15 20" id="KW-0443">Lipid metabolism</keyword>
<comment type="catalytic activity">
    <reaction evidence="2 20">
        <text>a 1,2-diacyl-sn-glycero-3-phosphocholine + H2O = a 1-acyl-sn-glycero-3-phosphocholine + a fatty acid + H(+)</text>
        <dbReference type="Rhea" id="RHEA:15801"/>
        <dbReference type="ChEBI" id="CHEBI:15377"/>
        <dbReference type="ChEBI" id="CHEBI:15378"/>
        <dbReference type="ChEBI" id="CHEBI:28868"/>
        <dbReference type="ChEBI" id="CHEBI:57643"/>
        <dbReference type="ChEBI" id="CHEBI:58168"/>
        <dbReference type="EC" id="3.1.1.4"/>
    </reaction>
</comment>
<comment type="catalytic activity">
    <reaction evidence="1 20">
        <text>a 1,2-diacyl-sn-glycero-3-phosphocholine + H2O = a 2-acyl-sn-glycero-3-phosphocholine + a fatty acid + H(+)</text>
        <dbReference type="Rhea" id="RHEA:18689"/>
        <dbReference type="ChEBI" id="CHEBI:15377"/>
        <dbReference type="ChEBI" id="CHEBI:15378"/>
        <dbReference type="ChEBI" id="CHEBI:28868"/>
        <dbReference type="ChEBI" id="CHEBI:57643"/>
        <dbReference type="ChEBI" id="CHEBI:57875"/>
        <dbReference type="EC" id="3.1.1.32"/>
    </reaction>
</comment>
<dbReference type="GO" id="GO:0004623">
    <property type="term" value="F:phospholipase A2 activity"/>
    <property type="evidence" value="ECO:0007669"/>
    <property type="project" value="UniProtKB-EC"/>
</dbReference>
<dbReference type="RefSeq" id="WP_009767597.1">
    <property type="nucleotide sequence ID" value="NZ_ANIN01000001.1"/>
</dbReference>
<keyword evidence="16" id="KW-0472">Membrane</keyword>
<feature type="binding site" description="in dimeric form" evidence="19">
    <location>
        <position position="336"/>
    </location>
    <ligand>
        <name>Ca(2+)</name>
        <dbReference type="ChEBI" id="CHEBI:29108"/>
        <label>1</label>
    </ligand>
</feature>
<dbReference type="Proteomes" id="UP000023795">
    <property type="component" value="Unassembled WGS sequence"/>
</dbReference>
<keyword evidence="10 19" id="KW-0479">Metal-binding</keyword>
<dbReference type="InterPro" id="IPR036541">
    <property type="entry name" value="PLipase_A1_sf"/>
</dbReference>
<evidence type="ECO:0000256" key="6">
    <source>
        <dbReference type="ARBA" id="ARBA00013278"/>
    </source>
</evidence>
<keyword evidence="14 20" id="KW-0442">Lipid degradation</keyword>
<evidence type="ECO:0000256" key="10">
    <source>
        <dbReference type="ARBA" id="ARBA00022723"/>
    </source>
</evidence>
<dbReference type="STRING" id="1230338.MOMA_05235"/>
<sequence>MSMANLVFVRTSLLTLSSLSLMMLSISAQSTTSEQSTTQTSQTTNQTDEATIQTQADKFFQCSQIGDSVLRLACYDKIAAGDATLVQKIPLDLSKTVSNSIHAGKVAPVLVNGKQVDLNRATVLKSITNQSLTNVSNNNQNPPNQTNAEIDPIATTESVQKANAHLDTMPDKDREILQAVGVNQDDVVSYTPLSQMFDLDRNDPAGLFTLRPYYQTYFLPIFAHKNPNETPHSPTQVIPDNYPDLQHIESKMQLSLKTKMLQDVFHTNADVWFGYTQQSYWQVYNDNVSRPFRVSDYQPEIFITQPVKADLPFDGDLRMIGAGLVHQSNGQSDPLSRSWNRAYLMGGMEWGKLTVVPRAWLIFPSLKPKPRRNNEDIGDYMGYGDIRWQYPLSNKDTIGGLVRFNPLTGKGAAQVEYARPIRGSMKAYVQLFHGYGENIQDYNHESTNIGVGLMFNDFSGL</sequence>
<evidence type="ECO:0000256" key="4">
    <source>
        <dbReference type="ARBA" id="ARBA00011702"/>
    </source>
</evidence>
<keyword evidence="13 19" id="KW-0106">Calcium</keyword>
<evidence type="ECO:0000256" key="8">
    <source>
        <dbReference type="ARBA" id="ARBA00022452"/>
    </source>
</evidence>
<feature type="active site" description="Proton acceptor" evidence="18">
    <location>
        <position position="326"/>
    </location>
</feature>
<dbReference type="SUPFAM" id="SSF56931">
    <property type="entry name" value="Outer membrane phospholipase A (OMPLA)"/>
    <property type="match status" value="1"/>
</dbReference>
<protein>
    <recommendedName>
        <fullName evidence="7 20">Phospholipase A1</fullName>
        <ecNumber evidence="5 20">3.1.1.32</ecNumber>
        <ecNumber evidence="6 20">3.1.1.4</ecNumber>
    </recommendedName>
    <alternativeName>
        <fullName evidence="20">Phosphatidylcholine 1-acylhydrolase</fullName>
    </alternativeName>
</protein>
<organism evidence="21 22">
    <name type="scientific">Moraxella macacae 0408225</name>
    <dbReference type="NCBI Taxonomy" id="1230338"/>
    <lineage>
        <taxon>Bacteria</taxon>
        <taxon>Pseudomonadati</taxon>
        <taxon>Pseudomonadota</taxon>
        <taxon>Gammaproteobacteria</taxon>
        <taxon>Moraxellales</taxon>
        <taxon>Moraxellaceae</taxon>
        <taxon>Moraxella</taxon>
    </lineage>
</organism>
<dbReference type="GO" id="GO:0046872">
    <property type="term" value="F:metal ion binding"/>
    <property type="evidence" value="ECO:0007669"/>
    <property type="project" value="UniProtKB-KW"/>
</dbReference>
<evidence type="ECO:0000256" key="18">
    <source>
        <dbReference type="PIRSR" id="PIRSR603187-1"/>
    </source>
</evidence>
<evidence type="ECO:0000256" key="17">
    <source>
        <dbReference type="ARBA" id="ARBA00023237"/>
    </source>
</evidence>
<name>L2F9M8_9GAMM</name>
<evidence type="ECO:0000256" key="13">
    <source>
        <dbReference type="ARBA" id="ARBA00022837"/>
    </source>
</evidence>
<keyword evidence="9" id="KW-0812">Transmembrane</keyword>
<evidence type="ECO:0000313" key="21">
    <source>
        <dbReference type="EMBL" id="ELA09779.1"/>
    </source>
</evidence>
<comment type="function">
    <text evidence="20">Hydrolysis of phosphatidylcholine with phospholipase A2 (EC 3.1.1.4) and phospholipase A1 (EC 3.1.1.32) activities.</text>
</comment>
<dbReference type="PANTHER" id="PTHR40457:SF1">
    <property type="entry name" value="PHOSPHOLIPASE A1"/>
    <property type="match status" value="1"/>
</dbReference>
<evidence type="ECO:0000256" key="15">
    <source>
        <dbReference type="ARBA" id="ARBA00023098"/>
    </source>
</evidence>
<evidence type="ECO:0000256" key="19">
    <source>
        <dbReference type="PIRSR" id="PIRSR603187-2"/>
    </source>
</evidence>
<feature type="signal peptide" evidence="20">
    <location>
        <begin position="1"/>
        <end position="28"/>
    </location>
</feature>
<evidence type="ECO:0000256" key="5">
    <source>
        <dbReference type="ARBA" id="ARBA00013179"/>
    </source>
</evidence>
<comment type="cofactor">
    <cofactor evidence="20">
        <name>Ca(2+)</name>
        <dbReference type="ChEBI" id="CHEBI:29108"/>
    </cofactor>
    <text evidence="20">Binds 1 Ca(2+) ion per monomer. In the dimeric form the Ca(2+) is bound by different amino acids with binding of each Ca(2+) shared with ligands coming from each monomer. The Ca(2+) ion may have a role in catalysis.</text>
</comment>
<evidence type="ECO:0000256" key="7">
    <source>
        <dbReference type="ARBA" id="ARBA00021726"/>
    </source>
</evidence>
<evidence type="ECO:0000256" key="11">
    <source>
        <dbReference type="ARBA" id="ARBA00022729"/>
    </source>
</evidence>
<evidence type="ECO:0000256" key="16">
    <source>
        <dbReference type="ARBA" id="ARBA00023136"/>
    </source>
</evidence>
<comment type="subcellular location">
    <subcellularLocation>
        <location evidence="20">Cell outer membrane</location>
        <topology evidence="20">Multi-pass membrane protein</topology>
    </subcellularLocation>
    <text evidence="20">One of the very few enzymes located there.</text>
</comment>
<dbReference type="GO" id="GO:0009279">
    <property type="term" value="C:cell outer membrane"/>
    <property type="evidence" value="ECO:0007669"/>
    <property type="project" value="UniProtKB-SubCell"/>
</dbReference>
<dbReference type="InterPro" id="IPR003187">
    <property type="entry name" value="PLipase_A1"/>
</dbReference>
<keyword evidence="11 20" id="KW-0732">Signal</keyword>
<feature type="active site" description="Nucleophile" evidence="18">
    <location>
        <position position="328"/>
    </location>
</feature>